<feature type="non-terminal residue" evidence="3">
    <location>
        <position position="1"/>
    </location>
</feature>
<dbReference type="EMBL" id="CAMXCT030000052">
    <property type="protein sequence ID" value="CAL4760386.1"/>
    <property type="molecule type" value="Genomic_DNA"/>
</dbReference>
<evidence type="ECO:0000256" key="1">
    <source>
        <dbReference type="SAM" id="MobiDB-lite"/>
    </source>
</evidence>
<dbReference type="Proteomes" id="UP001152797">
    <property type="component" value="Unassembled WGS sequence"/>
</dbReference>
<sequence length="1319" mass="148378">VELVISDLPSCNQQLSSVHKKLRARKQRWNKMHLPLRRCQVLHSDDGDCAFVAFAQGLQQVTLRSGPRKFDTLQEWMAGLHGQWILAGDFNLNTQDSAFSHLWQSWAGRTIQTGTYDRGQSPIDCIIVGPATPPCGPLCEPFKVPGTDHMCLSVNVPNMAFSGPVPMRFAQHRKRSQQEQGPELPNWDYVMSPCQVPEDVDRAWFDWSSAAEHFLVSKGILKTQRPEVRLGQVSEFVPEGSTRRPHQSVQELVARRFLRRATEAHLQFVKDVLQREHEQKVAHWKKEMQNFGKACRCVKKQGVDGFSADLLLELPSTAIQQLAQLMMHMETLGYWPPPLLKWKVVCIPKDSVGPGKACPTMKLRPISVGPFVYRLWSAIRVRQVGTKLQLLRIFPDQQAGCSLSCHGLLIHGQVSALLHQQTHGVALDFEKAFDRASWKDALWIAAQVGVPRDILQALQSQFTHQLRAFAFQGVMHPHWFGNATGLAQGVPQVCSLLYADDRTIIGTEEEVHQVEEIWNEFCDSNRMRTNHAKTQRWELTATGPMRVERFLVVCGLLVQTAIKQKQSGGRVLFSNQLYKKLVKLPSSLGGDAVAVAVGGMSTPATDWNAKVYTLDAFSNQLDNVDNASSLKAIVKIDTEKEVESVKELVEQSSSNNFDLQVLAVQPCHDPAMAARQWAEQHVGKEKSKKTLDAWQFSEKYFKSAVLMGLIRVDKTIALELAACSGQKQWFCEPLSWKDIGIPNPGIKWLPQAKDEKIEDYVRRALDEEPKYGITRGEVQLGIRNKKDEKQQVTRNWKVQGVPDPWDQETLESVPQKDLPLQNVTCTSRTKERKGKSTWQIRAMSLPAQDFFELKFADFNIIAFVITTRAKSAYPAKQIANARTVAVGKVDVLSETKPLEIPPTILEDSQDADMEGKSEENERSKPEKHNASLHKGQQPAKRSIPVNPFNMFSVRFLMLLMLLMPHGIRSGMPKHKNFFFNFCKLDKFRSQTADVDVLFCQKSTASSAIRTSEADMSVLAKMRNADSKCARGGATPGLRVASMNVQFLNTKVNDPFLLANVHFQSSDTDMAQAQFESLLSELLSLGLGDHEVVQIHIPDIAPRITFHHARRQQLTDDEVSEETRSARKKKALEKIALHDARAYQWLKRPAATEKPRDMTDPMPVGKAAGPDGWQGRLFAALPERLPDTRADFLHQRLMPDLQTDETQRPKVYNSQNEVPRDGGDHVTRVHTRKALCIRNAAKVASVDFSLDSQKICVEDCVAPGLILCITALCRISCNISHQTLAQRIDLMLSRIRPGNSKKKARSLTSAIRRVKAQPRP</sequence>
<reference evidence="4" key="2">
    <citation type="submission" date="2024-04" db="EMBL/GenBank/DDBJ databases">
        <authorList>
            <person name="Chen Y."/>
            <person name="Shah S."/>
            <person name="Dougan E. K."/>
            <person name="Thang M."/>
            <person name="Chan C."/>
        </authorList>
    </citation>
    <scope>NUCLEOTIDE SEQUENCE [LARGE SCALE GENOMIC DNA]</scope>
</reference>
<dbReference type="EMBL" id="CAMXCT020000052">
    <property type="protein sequence ID" value="CAL1126449.1"/>
    <property type="molecule type" value="Genomic_DNA"/>
</dbReference>
<evidence type="ECO:0000313" key="3">
    <source>
        <dbReference type="EMBL" id="CAI3973074.1"/>
    </source>
</evidence>
<evidence type="ECO:0000313" key="4">
    <source>
        <dbReference type="EMBL" id="CAL1126449.1"/>
    </source>
</evidence>
<dbReference type="Pfam" id="PF00078">
    <property type="entry name" value="RVT_1"/>
    <property type="match status" value="1"/>
</dbReference>
<protein>
    <submittedName>
        <fullName evidence="5">RING-H2 finger protein ATL39</fullName>
    </submittedName>
</protein>
<dbReference type="InterPro" id="IPR036691">
    <property type="entry name" value="Endo/exonu/phosph_ase_sf"/>
</dbReference>
<dbReference type="EMBL" id="CAMXCT010000052">
    <property type="protein sequence ID" value="CAI3973074.1"/>
    <property type="molecule type" value="Genomic_DNA"/>
</dbReference>
<dbReference type="InterPro" id="IPR000477">
    <property type="entry name" value="RT_dom"/>
</dbReference>
<dbReference type="SUPFAM" id="SSF56672">
    <property type="entry name" value="DNA/RNA polymerases"/>
    <property type="match status" value="1"/>
</dbReference>
<reference evidence="3" key="1">
    <citation type="submission" date="2022-10" db="EMBL/GenBank/DDBJ databases">
        <authorList>
            <person name="Chen Y."/>
            <person name="Dougan E. K."/>
            <person name="Chan C."/>
            <person name="Rhodes N."/>
            <person name="Thang M."/>
        </authorList>
    </citation>
    <scope>NUCLEOTIDE SEQUENCE</scope>
</reference>
<name>A0A9P1BGJ1_9DINO</name>
<evidence type="ECO:0000313" key="6">
    <source>
        <dbReference type="Proteomes" id="UP001152797"/>
    </source>
</evidence>
<feature type="region of interest" description="Disordered" evidence="1">
    <location>
        <begin position="1298"/>
        <end position="1319"/>
    </location>
</feature>
<dbReference type="PANTHER" id="PTHR19446">
    <property type="entry name" value="REVERSE TRANSCRIPTASES"/>
    <property type="match status" value="1"/>
</dbReference>
<evidence type="ECO:0000259" key="2">
    <source>
        <dbReference type="Pfam" id="PF00078"/>
    </source>
</evidence>
<comment type="caution">
    <text evidence="3">The sequence shown here is derived from an EMBL/GenBank/DDBJ whole genome shotgun (WGS) entry which is preliminary data.</text>
</comment>
<proteinExistence type="predicted"/>
<accession>A0A9P1BGJ1</accession>
<evidence type="ECO:0000313" key="5">
    <source>
        <dbReference type="EMBL" id="CAL4760386.1"/>
    </source>
</evidence>
<organism evidence="3">
    <name type="scientific">Cladocopium goreaui</name>
    <dbReference type="NCBI Taxonomy" id="2562237"/>
    <lineage>
        <taxon>Eukaryota</taxon>
        <taxon>Sar</taxon>
        <taxon>Alveolata</taxon>
        <taxon>Dinophyceae</taxon>
        <taxon>Suessiales</taxon>
        <taxon>Symbiodiniaceae</taxon>
        <taxon>Cladocopium</taxon>
    </lineage>
</organism>
<feature type="non-terminal residue" evidence="3">
    <location>
        <position position="1319"/>
    </location>
</feature>
<feature type="region of interest" description="Disordered" evidence="1">
    <location>
        <begin position="902"/>
        <end position="940"/>
    </location>
</feature>
<dbReference type="InterPro" id="IPR043502">
    <property type="entry name" value="DNA/RNA_pol_sf"/>
</dbReference>
<gene>
    <name evidence="3" type="ORF">C1SCF055_LOCUS1603</name>
</gene>
<keyword evidence="6" id="KW-1185">Reference proteome</keyword>
<feature type="compositionally biased region" description="Basic and acidic residues" evidence="1">
    <location>
        <begin position="913"/>
        <end position="929"/>
    </location>
</feature>
<feature type="domain" description="Reverse transcriptase" evidence="2">
    <location>
        <begin position="348"/>
        <end position="537"/>
    </location>
</feature>
<dbReference type="SUPFAM" id="SSF56219">
    <property type="entry name" value="DNase I-like"/>
    <property type="match status" value="1"/>
</dbReference>